<sequence length="427" mass="48066">MRSTPYSTPGKEKGRPPPRKKACRNCSRSKVRCDLARPACTRCKSLGRSCEYTVPNPAPRLGAQGDHAAEDVDGSWIDQSIAGPEMLDPVLRPSSGITRDLGGATIDAPNLRNEQNFGPAQNGQHELDLTNTDLVPSLSAHSIRDRWLRPYILPPLGSDEIPKVYHPFTLQYVSRVLSTYPNRMLKDGDVSPFIHHSQVSGSLMPLALANCYTLMRMWTQAAPGSETMVVNTIEQEMDRLTEGSSNIYDIDHLSAFQAFLVYSILLYFSPPPGTTPVTDKTMITLMELAYLTARNGLISAAERSKTKPTWESWIVASTKRRAIHAMYLFSSVYNAEHSLPNFVAEELRGVYVPESKALWEARDRGSWSREYDNHLREWGEGMLEISELWKSEETGSIARRRRIERWLKMVDEFGMMLFSVCAHLHGC</sequence>
<dbReference type="PRINTS" id="PR00755">
    <property type="entry name" value="AFLATOXINBRP"/>
</dbReference>
<evidence type="ECO:0000256" key="1">
    <source>
        <dbReference type="ARBA" id="ARBA00022723"/>
    </source>
</evidence>
<evidence type="ECO:0000256" key="2">
    <source>
        <dbReference type="ARBA" id="ARBA00022833"/>
    </source>
</evidence>
<dbReference type="PANTHER" id="PTHR47660">
    <property type="entry name" value="TRANSCRIPTION FACTOR WITH C2H2 AND ZN(2)-CYS(6) DNA BINDING DOMAIN (EUROFUNG)-RELATED-RELATED"/>
    <property type="match status" value="1"/>
</dbReference>
<accession>A0ABR4LWQ3</accession>
<dbReference type="Pfam" id="PF00172">
    <property type="entry name" value="Zn_clus"/>
    <property type="match status" value="1"/>
</dbReference>
<dbReference type="CDD" id="cd00067">
    <property type="entry name" value="GAL4"/>
    <property type="match status" value="1"/>
</dbReference>
<dbReference type="SMART" id="SM00066">
    <property type="entry name" value="GAL4"/>
    <property type="match status" value="1"/>
</dbReference>
<protein>
    <recommendedName>
        <fullName evidence="8">Zn(2)-C6 fungal-type domain-containing protein</fullName>
    </recommendedName>
</protein>
<keyword evidence="2" id="KW-0862">Zinc</keyword>
<dbReference type="RefSeq" id="XP_070887908.1">
    <property type="nucleotide sequence ID" value="XM_071026866.1"/>
</dbReference>
<dbReference type="PROSITE" id="PS00463">
    <property type="entry name" value="ZN2_CY6_FUNGAL_1"/>
    <property type="match status" value="1"/>
</dbReference>
<feature type="region of interest" description="Disordered" evidence="7">
    <location>
        <begin position="1"/>
        <end position="23"/>
    </location>
</feature>
<comment type="caution">
    <text evidence="9">The sequence shown here is derived from an EMBL/GenBank/DDBJ whole genome shotgun (WGS) entry which is preliminary data.</text>
</comment>
<evidence type="ECO:0000256" key="6">
    <source>
        <dbReference type="ARBA" id="ARBA00023242"/>
    </source>
</evidence>
<name>A0ABR4LWQ3_9EURO</name>
<proteinExistence type="predicted"/>
<evidence type="ECO:0000256" key="7">
    <source>
        <dbReference type="SAM" id="MobiDB-lite"/>
    </source>
</evidence>
<keyword evidence="5" id="KW-0804">Transcription</keyword>
<dbReference type="SUPFAM" id="SSF57701">
    <property type="entry name" value="Zn2/Cys6 DNA-binding domain"/>
    <property type="match status" value="1"/>
</dbReference>
<reference evidence="9 10" key="1">
    <citation type="submission" date="2024-07" db="EMBL/GenBank/DDBJ databases">
        <title>Section-level genome sequencing and comparative genomics of Aspergillus sections Usti and Cavernicolus.</title>
        <authorList>
            <consortium name="Lawrence Berkeley National Laboratory"/>
            <person name="Nybo J.L."/>
            <person name="Vesth T.C."/>
            <person name="Theobald S."/>
            <person name="Frisvad J.C."/>
            <person name="Larsen T.O."/>
            <person name="Kjaerboelling I."/>
            <person name="Rothschild-Mancinelli K."/>
            <person name="Lyhne E.K."/>
            <person name="Kogle M.E."/>
            <person name="Barry K."/>
            <person name="Clum A."/>
            <person name="Na H."/>
            <person name="Ledsgaard L."/>
            <person name="Lin J."/>
            <person name="Lipzen A."/>
            <person name="Kuo A."/>
            <person name="Riley R."/>
            <person name="Mondo S."/>
            <person name="Labutti K."/>
            <person name="Haridas S."/>
            <person name="Pangalinan J."/>
            <person name="Salamov A.A."/>
            <person name="Simmons B.A."/>
            <person name="Magnuson J.K."/>
            <person name="Chen J."/>
            <person name="Drula E."/>
            <person name="Henrissat B."/>
            <person name="Wiebenga A."/>
            <person name="Lubbers R.J."/>
            <person name="Gomes A.C."/>
            <person name="Macurrencykelacurrency M.R."/>
            <person name="Stajich J."/>
            <person name="Grigoriev I.V."/>
            <person name="Mortensen U.H."/>
            <person name="De Vries R.P."/>
            <person name="Baker S.E."/>
            <person name="Andersen M.R."/>
        </authorList>
    </citation>
    <scope>NUCLEOTIDE SEQUENCE [LARGE SCALE GENOMIC DNA]</scope>
    <source>
        <strain evidence="9 10">CBS 449.75</strain>
    </source>
</reference>
<dbReference type="PROSITE" id="PS50048">
    <property type="entry name" value="ZN2_CY6_FUNGAL_2"/>
    <property type="match status" value="1"/>
</dbReference>
<dbReference type="PANTHER" id="PTHR47660:SF3">
    <property type="entry name" value="FINGER DOMAIN PROTEIN, PUTATIVE (AFU_ORTHOLOGUE AFUA_4G03310)-RELATED"/>
    <property type="match status" value="1"/>
</dbReference>
<keyword evidence="6" id="KW-0539">Nucleus</keyword>
<gene>
    <name evidence="9" type="ORF">BJX67DRAFT_29517</name>
</gene>
<evidence type="ECO:0000259" key="8">
    <source>
        <dbReference type="PROSITE" id="PS50048"/>
    </source>
</evidence>
<dbReference type="Gene3D" id="4.10.240.10">
    <property type="entry name" value="Zn(2)-C6 fungal-type DNA-binding domain"/>
    <property type="match status" value="1"/>
</dbReference>
<evidence type="ECO:0000313" key="10">
    <source>
        <dbReference type="Proteomes" id="UP001610432"/>
    </source>
</evidence>
<evidence type="ECO:0000256" key="3">
    <source>
        <dbReference type="ARBA" id="ARBA00023015"/>
    </source>
</evidence>
<keyword evidence="3" id="KW-0805">Transcription regulation</keyword>
<organism evidence="9 10">
    <name type="scientific">Aspergillus lucknowensis</name>
    <dbReference type="NCBI Taxonomy" id="176173"/>
    <lineage>
        <taxon>Eukaryota</taxon>
        <taxon>Fungi</taxon>
        <taxon>Dikarya</taxon>
        <taxon>Ascomycota</taxon>
        <taxon>Pezizomycotina</taxon>
        <taxon>Eurotiomycetes</taxon>
        <taxon>Eurotiomycetidae</taxon>
        <taxon>Eurotiales</taxon>
        <taxon>Aspergillaceae</taxon>
        <taxon>Aspergillus</taxon>
        <taxon>Aspergillus subgen. Nidulantes</taxon>
    </lineage>
</organism>
<feature type="domain" description="Zn(2)-C6 fungal-type" evidence="8">
    <location>
        <begin position="22"/>
        <end position="52"/>
    </location>
</feature>
<keyword evidence="10" id="KW-1185">Reference proteome</keyword>
<dbReference type="InterPro" id="IPR001138">
    <property type="entry name" value="Zn2Cys6_DnaBD"/>
</dbReference>
<keyword evidence="4" id="KW-0238">DNA-binding</keyword>
<dbReference type="InterPro" id="IPR036864">
    <property type="entry name" value="Zn2-C6_fun-type_DNA-bd_sf"/>
</dbReference>
<keyword evidence="1" id="KW-0479">Metal-binding</keyword>
<evidence type="ECO:0000256" key="5">
    <source>
        <dbReference type="ARBA" id="ARBA00023163"/>
    </source>
</evidence>
<dbReference type="EMBL" id="JBFXLQ010000011">
    <property type="protein sequence ID" value="KAL2868929.1"/>
    <property type="molecule type" value="Genomic_DNA"/>
</dbReference>
<dbReference type="Proteomes" id="UP001610432">
    <property type="component" value="Unassembled WGS sequence"/>
</dbReference>
<evidence type="ECO:0000256" key="4">
    <source>
        <dbReference type="ARBA" id="ARBA00023125"/>
    </source>
</evidence>
<evidence type="ECO:0000313" key="9">
    <source>
        <dbReference type="EMBL" id="KAL2868929.1"/>
    </source>
</evidence>
<dbReference type="GeneID" id="98141938"/>